<evidence type="ECO:0000259" key="3">
    <source>
        <dbReference type="PROSITE" id="PS51320"/>
    </source>
</evidence>
<dbReference type="PANTHER" id="PTHR33077:SF5">
    <property type="entry name" value="PROTEIN TIFY 9"/>
    <property type="match status" value="1"/>
</dbReference>
<dbReference type="PANTHER" id="PTHR33077">
    <property type="entry name" value="PROTEIN TIFY 4A-RELATED-RELATED"/>
    <property type="match status" value="1"/>
</dbReference>
<dbReference type="GO" id="GO:0009611">
    <property type="term" value="P:response to wounding"/>
    <property type="evidence" value="ECO:0007669"/>
    <property type="project" value="UniProtKB-UniRule"/>
</dbReference>
<comment type="domain">
    <text evidence="2">The jas domain is required for interaction with COI1.</text>
</comment>
<dbReference type="AlphaFoldDB" id="A0ABD3S2M3"/>
<organism evidence="4 5">
    <name type="scientific">Penstemon smallii</name>
    <dbReference type="NCBI Taxonomy" id="265156"/>
    <lineage>
        <taxon>Eukaryota</taxon>
        <taxon>Viridiplantae</taxon>
        <taxon>Streptophyta</taxon>
        <taxon>Embryophyta</taxon>
        <taxon>Tracheophyta</taxon>
        <taxon>Spermatophyta</taxon>
        <taxon>Magnoliopsida</taxon>
        <taxon>eudicotyledons</taxon>
        <taxon>Gunneridae</taxon>
        <taxon>Pentapetalae</taxon>
        <taxon>asterids</taxon>
        <taxon>lamiids</taxon>
        <taxon>Lamiales</taxon>
        <taxon>Plantaginaceae</taxon>
        <taxon>Cheloneae</taxon>
        <taxon>Penstemon</taxon>
    </lineage>
</organism>
<comment type="similarity">
    <text evidence="1 2">Belongs to the TIFY/JAZ family.</text>
</comment>
<gene>
    <name evidence="4" type="ORF">ACJIZ3_004639</name>
</gene>
<evidence type="ECO:0000313" key="5">
    <source>
        <dbReference type="Proteomes" id="UP001634393"/>
    </source>
</evidence>
<proteinExistence type="inferred from homology"/>
<comment type="subcellular location">
    <subcellularLocation>
        <location evidence="2">Nucleus</location>
    </subcellularLocation>
</comment>
<evidence type="ECO:0000313" key="4">
    <source>
        <dbReference type="EMBL" id="KAL3818734.1"/>
    </source>
</evidence>
<accession>A0ABD3S2M3</accession>
<evidence type="ECO:0000256" key="2">
    <source>
        <dbReference type="RuleBase" id="RU369065"/>
    </source>
</evidence>
<comment type="caution">
    <text evidence="4">The sequence shown here is derived from an EMBL/GenBank/DDBJ whole genome shotgun (WGS) entry which is preliminary data.</text>
</comment>
<name>A0ABD3S2M3_9LAMI</name>
<dbReference type="PROSITE" id="PS51320">
    <property type="entry name" value="TIFY"/>
    <property type="match status" value="1"/>
</dbReference>
<dbReference type="Pfam" id="PF09425">
    <property type="entry name" value="Jas_motif"/>
    <property type="match status" value="1"/>
</dbReference>
<dbReference type="GO" id="GO:2000022">
    <property type="term" value="P:regulation of jasmonic acid mediated signaling pathway"/>
    <property type="evidence" value="ECO:0007669"/>
    <property type="project" value="UniProtKB-UniRule"/>
</dbReference>
<keyword evidence="2" id="KW-0539">Nucleus</keyword>
<protein>
    <recommendedName>
        <fullName evidence="2">Protein TIFY</fullName>
    </recommendedName>
    <alternativeName>
        <fullName evidence="2">Jasmonate ZIM domain-containing protein</fullName>
    </alternativeName>
</protein>
<keyword evidence="2" id="KW-1184">Jasmonic acid signaling pathway</keyword>
<evidence type="ECO:0000256" key="1">
    <source>
        <dbReference type="ARBA" id="ARBA00008614"/>
    </source>
</evidence>
<dbReference type="InterPro" id="IPR018467">
    <property type="entry name" value="CCT_CS"/>
</dbReference>
<dbReference type="InterPro" id="IPR040390">
    <property type="entry name" value="TIFY/JAZ"/>
</dbReference>
<feature type="domain" description="Tify" evidence="3">
    <location>
        <begin position="88"/>
        <end position="122"/>
    </location>
</feature>
<dbReference type="InterPro" id="IPR010399">
    <property type="entry name" value="Tify_dom"/>
</dbReference>
<dbReference type="SMART" id="SM00979">
    <property type="entry name" value="TIFY"/>
    <property type="match status" value="1"/>
</dbReference>
<keyword evidence="5" id="KW-1185">Reference proteome</keyword>
<dbReference type="Pfam" id="PF06200">
    <property type="entry name" value="tify"/>
    <property type="match status" value="1"/>
</dbReference>
<sequence>MAKSSSLEIDFFNMEKEKIPSKPAPSFQRRKSFRDIQGAISKINPEILKSVIGNHVSSVPSTPKENCKTLPLPSLPVLCDPTLRLSCGSEKDAPLTIFYNGMVSVYHVSPHKAQDILKFAQEQIPKSANESNEHNSYDKENLLETLNGELPITRKKSLQRFLEKRKERFV</sequence>
<dbReference type="GO" id="GO:0005634">
    <property type="term" value="C:nucleus"/>
    <property type="evidence" value="ECO:0007669"/>
    <property type="project" value="UniProtKB-SubCell"/>
</dbReference>
<dbReference type="EMBL" id="JBJXBP010000007">
    <property type="protein sequence ID" value="KAL3818734.1"/>
    <property type="molecule type" value="Genomic_DNA"/>
</dbReference>
<dbReference type="Proteomes" id="UP001634393">
    <property type="component" value="Unassembled WGS sequence"/>
</dbReference>
<comment type="function">
    <text evidence="2">Repressor of jasmonate responses.</text>
</comment>
<dbReference type="GO" id="GO:0031347">
    <property type="term" value="P:regulation of defense response"/>
    <property type="evidence" value="ECO:0007669"/>
    <property type="project" value="UniProtKB-UniRule"/>
</dbReference>
<reference evidence="4 5" key="1">
    <citation type="submission" date="2024-12" db="EMBL/GenBank/DDBJ databases">
        <title>The unique morphological basis and parallel evolutionary history of personate flowers in Penstemon.</title>
        <authorList>
            <person name="Depatie T.H."/>
            <person name="Wessinger C.A."/>
        </authorList>
    </citation>
    <scope>NUCLEOTIDE SEQUENCE [LARGE SCALE GENOMIC DNA]</scope>
    <source>
        <strain evidence="4">WTNN_2</strain>
        <tissue evidence="4">Leaf</tissue>
    </source>
</reference>